<accession>A0A1I5E7F6</accession>
<keyword evidence="9" id="KW-0645">Protease</keyword>
<organism evidence="9 10">
    <name type="scientific">Cohaesibacter marisflavi</name>
    <dbReference type="NCBI Taxonomy" id="655353"/>
    <lineage>
        <taxon>Bacteria</taxon>
        <taxon>Pseudomonadati</taxon>
        <taxon>Pseudomonadota</taxon>
        <taxon>Alphaproteobacteria</taxon>
        <taxon>Hyphomicrobiales</taxon>
        <taxon>Cohaesibacteraceae</taxon>
    </lineage>
</organism>
<dbReference type="InterPro" id="IPR001431">
    <property type="entry name" value="Pept_M16_Zn_BS"/>
</dbReference>
<keyword evidence="3" id="KW-0482">Metalloprotease</keyword>
<sequence>MRRQVFSLNRSIHRSMVIMLMTGSLLGSGPAALASQSALTPSQNPAQATAAPSATLGQAMGANLAELPQFGQNFSTFRLENGMQVVVIPDHRAPVVTHMVWYKAGAADEKPGISGIAHFLEHLMFKGTKAHPDGEFSKIVASLGGEENAFTTQDYTAYYQRVAKQHLGLMMELEADRMANLQLTDEQVKPELKVILEERAMRIDSNPSALLSESLDAVLYRNHPYGIPVIGWEHEMEQLDRQDAIDWYNEYYTPNNAILIVAGDISEDEVRDLARKTYGKVERRAEPEARIRPHEPPQRTARSLTFTDERVNQASVRQAYGTPSDSTAENGEAQALDLLGYILGSGTNSRLYKTLVIDNKIATSAGAYYQGTGLDDTRMLFYGTPAADHTVGDVLAGIRTEIDKIIKDGVSEEEVARAKRSLLAQTFYAQDNQAALARIVGTALSTGQSLDELRKWPEHLAEVTPEQIKAVADKYLQAHRSVTGYLLPPGASITPSSAQDDKKCSDVDQAIPKAREMSYPKDPPRASQKVPNPQARPQGQPKPKPQAEGTPSAANDKAAPSSATAE</sequence>
<evidence type="ECO:0000256" key="3">
    <source>
        <dbReference type="ARBA" id="ARBA00023049"/>
    </source>
</evidence>
<dbReference type="Gene3D" id="3.30.830.10">
    <property type="entry name" value="Metalloenzyme, LuxS/M16 peptidase-like"/>
    <property type="match status" value="2"/>
</dbReference>
<dbReference type="AlphaFoldDB" id="A0A1I5E7F6"/>
<feature type="chain" id="PRO_5011516041" evidence="6">
    <location>
        <begin position="35"/>
        <end position="566"/>
    </location>
</feature>
<reference evidence="9 10" key="1">
    <citation type="submission" date="2016-10" db="EMBL/GenBank/DDBJ databases">
        <authorList>
            <person name="de Groot N.N."/>
        </authorList>
    </citation>
    <scope>NUCLEOTIDE SEQUENCE [LARGE SCALE GENOMIC DNA]</scope>
    <source>
        <strain evidence="9 10">CGMCC 1.9157</strain>
    </source>
</reference>
<comment type="cofactor">
    <cofactor evidence="1">
        <name>Zn(2+)</name>
        <dbReference type="ChEBI" id="CHEBI:29105"/>
    </cofactor>
</comment>
<feature type="signal peptide" evidence="6">
    <location>
        <begin position="1"/>
        <end position="34"/>
    </location>
</feature>
<keyword evidence="3" id="KW-0378">Hydrolase</keyword>
<dbReference type="STRING" id="655353.SAMN04488056_10365"/>
<feature type="region of interest" description="Disordered" evidence="5">
    <location>
        <begin position="486"/>
        <end position="566"/>
    </location>
</feature>
<dbReference type="EMBL" id="FOVR01000003">
    <property type="protein sequence ID" value="SFO07425.1"/>
    <property type="molecule type" value="Genomic_DNA"/>
</dbReference>
<evidence type="ECO:0000313" key="10">
    <source>
        <dbReference type="Proteomes" id="UP000199236"/>
    </source>
</evidence>
<proteinExistence type="inferred from homology"/>
<evidence type="ECO:0000256" key="1">
    <source>
        <dbReference type="ARBA" id="ARBA00001947"/>
    </source>
</evidence>
<dbReference type="Pfam" id="PF00675">
    <property type="entry name" value="Peptidase_M16"/>
    <property type="match status" value="1"/>
</dbReference>
<protein>
    <submittedName>
        <fullName evidence="9">Zinc protease</fullName>
    </submittedName>
</protein>
<dbReference type="Pfam" id="PF05193">
    <property type="entry name" value="Peptidase_M16_C"/>
    <property type="match status" value="1"/>
</dbReference>
<dbReference type="InterPro" id="IPR050361">
    <property type="entry name" value="MPP/UQCRC_Complex"/>
</dbReference>
<feature type="domain" description="Peptidase M16 N-terminal" evidence="7">
    <location>
        <begin position="85"/>
        <end position="230"/>
    </location>
</feature>
<dbReference type="PANTHER" id="PTHR11851">
    <property type="entry name" value="METALLOPROTEASE"/>
    <property type="match status" value="1"/>
</dbReference>
<dbReference type="PANTHER" id="PTHR11851:SF49">
    <property type="entry name" value="MITOCHONDRIAL-PROCESSING PEPTIDASE SUBUNIT ALPHA"/>
    <property type="match status" value="1"/>
</dbReference>
<evidence type="ECO:0000256" key="4">
    <source>
        <dbReference type="RuleBase" id="RU004447"/>
    </source>
</evidence>
<dbReference type="GO" id="GO:0004222">
    <property type="term" value="F:metalloendopeptidase activity"/>
    <property type="evidence" value="ECO:0007669"/>
    <property type="project" value="InterPro"/>
</dbReference>
<dbReference type="SUPFAM" id="SSF63411">
    <property type="entry name" value="LuxS/MPP-like metallohydrolase"/>
    <property type="match status" value="2"/>
</dbReference>
<keyword evidence="6" id="KW-0732">Signal</keyword>
<dbReference type="InterPro" id="IPR011249">
    <property type="entry name" value="Metalloenz_LuxS/M16"/>
</dbReference>
<evidence type="ECO:0000313" key="9">
    <source>
        <dbReference type="EMBL" id="SFO07425.1"/>
    </source>
</evidence>
<dbReference type="Proteomes" id="UP000199236">
    <property type="component" value="Unassembled WGS sequence"/>
</dbReference>
<evidence type="ECO:0000259" key="8">
    <source>
        <dbReference type="Pfam" id="PF05193"/>
    </source>
</evidence>
<keyword evidence="10" id="KW-1185">Reference proteome</keyword>
<name>A0A1I5E7F6_9HYPH</name>
<dbReference type="RefSeq" id="WP_210186685.1">
    <property type="nucleotide sequence ID" value="NZ_FOVR01000003.1"/>
</dbReference>
<comment type="similarity">
    <text evidence="2 4">Belongs to the peptidase M16 family.</text>
</comment>
<evidence type="ECO:0000256" key="2">
    <source>
        <dbReference type="ARBA" id="ARBA00007261"/>
    </source>
</evidence>
<dbReference type="PROSITE" id="PS00143">
    <property type="entry name" value="INSULINASE"/>
    <property type="match status" value="1"/>
</dbReference>
<dbReference type="GO" id="GO:0006508">
    <property type="term" value="P:proteolysis"/>
    <property type="evidence" value="ECO:0007669"/>
    <property type="project" value="UniProtKB-KW"/>
</dbReference>
<evidence type="ECO:0000259" key="7">
    <source>
        <dbReference type="Pfam" id="PF00675"/>
    </source>
</evidence>
<feature type="compositionally biased region" description="Basic and acidic residues" evidence="5">
    <location>
        <begin position="513"/>
        <end position="524"/>
    </location>
</feature>
<feature type="domain" description="Peptidase M16 C-terminal" evidence="8">
    <location>
        <begin position="239"/>
        <end position="422"/>
    </location>
</feature>
<evidence type="ECO:0000256" key="5">
    <source>
        <dbReference type="SAM" id="MobiDB-lite"/>
    </source>
</evidence>
<dbReference type="InterPro" id="IPR007863">
    <property type="entry name" value="Peptidase_M16_C"/>
</dbReference>
<gene>
    <name evidence="9" type="ORF">SAMN04488056_10365</name>
</gene>
<dbReference type="InterPro" id="IPR011765">
    <property type="entry name" value="Pept_M16_N"/>
</dbReference>
<evidence type="ECO:0000256" key="6">
    <source>
        <dbReference type="SAM" id="SignalP"/>
    </source>
</evidence>
<dbReference type="GO" id="GO:0046872">
    <property type="term" value="F:metal ion binding"/>
    <property type="evidence" value="ECO:0007669"/>
    <property type="project" value="InterPro"/>
</dbReference>